<accession>A0A518KBD8</accession>
<evidence type="ECO:0008006" key="3">
    <source>
        <dbReference type="Google" id="ProtNLM"/>
    </source>
</evidence>
<proteinExistence type="predicted"/>
<evidence type="ECO:0000313" key="2">
    <source>
        <dbReference type="Proteomes" id="UP000316426"/>
    </source>
</evidence>
<sequence length="369" mass="41456">MPGLGVAVLESVTALDAPKVSYAFDLANNHYHLSLLYAGLTGLAAEGRIRLDWRMQGGCELDATATGGMVARMLVVHGDQEHRVALDLFDRSDTFDSPTLQWCDRYYKRSFYEPHVATIADENARKVRPFGMNYACRDKRVDRLLARSVMIQVTQRGFRAPTRVARRLLEQRNVFRTYASLPTLAEFKESPSTPRQESVLFQTRVWEPSEVAPDHAEEINGIRSESVRRLRAYFKSRFVGGLVPTRYAEERYPDLLTNLSTKRRDFAKLVRSCGVLVYTRGLHHSVAFKLPEYLLSSGAIVTDPIRNELSCPLREGVNYASFGDLDELIGVADRLLNANASKAMRSANCDYATAHLTPCAAVAPLVDHR</sequence>
<reference evidence="1 2" key="1">
    <citation type="submission" date="2019-02" db="EMBL/GenBank/DDBJ databases">
        <title>Deep-cultivation of Planctomycetes and their phenomic and genomic characterization uncovers novel biology.</title>
        <authorList>
            <person name="Wiegand S."/>
            <person name="Jogler M."/>
            <person name="Boedeker C."/>
            <person name="Pinto D."/>
            <person name="Vollmers J."/>
            <person name="Rivas-Marin E."/>
            <person name="Kohn T."/>
            <person name="Peeters S.H."/>
            <person name="Heuer A."/>
            <person name="Rast P."/>
            <person name="Oberbeckmann S."/>
            <person name="Bunk B."/>
            <person name="Jeske O."/>
            <person name="Meyerdierks A."/>
            <person name="Storesund J.E."/>
            <person name="Kallscheuer N."/>
            <person name="Luecker S."/>
            <person name="Lage O.M."/>
            <person name="Pohl T."/>
            <person name="Merkel B.J."/>
            <person name="Hornburger P."/>
            <person name="Mueller R.-W."/>
            <person name="Bruemmer F."/>
            <person name="Labrenz M."/>
            <person name="Spormann A.M."/>
            <person name="Op den Camp H."/>
            <person name="Overmann J."/>
            <person name="Amann R."/>
            <person name="Jetten M.S.M."/>
            <person name="Mascher T."/>
            <person name="Medema M.H."/>
            <person name="Devos D.P."/>
            <person name="Kaster A.-K."/>
            <person name="Ovreas L."/>
            <person name="Rohde M."/>
            <person name="Galperin M.Y."/>
            <person name="Jogler C."/>
        </authorList>
    </citation>
    <scope>NUCLEOTIDE SEQUENCE [LARGE SCALE GENOMIC DNA]</scope>
    <source>
        <strain evidence="1 2">Spa11</strain>
    </source>
</reference>
<dbReference type="Proteomes" id="UP000316426">
    <property type="component" value="Chromosome"/>
</dbReference>
<dbReference type="RefSeq" id="WP_145114115.1">
    <property type="nucleotide sequence ID" value="NZ_CP036349.1"/>
</dbReference>
<protein>
    <recommendedName>
        <fullName evidence="3">Polysaccharide pyruvyl transferase</fullName>
    </recommendedName>
</protein>
<dbReference type="KEGG" id="bmei:Spa11_33210"/>
<evidence type="ECO:0000313" key="1">
    <source>
        <dbReference type="EMBL" id="QDV75111.1"/>
    </source>
</evidence>
<gene>
    <name evidence="1" type="ORF">Spa11_33210</name>
</gene>
<organism evidence="1 2">
    <name type="scientific">Botrimarina mediterranea</name>
    <dbReference type="NCBI Taxonomy" id="2528022"/>
    <lineage>
        <taxon>Bacteria</taxon>
        <taxon>Pseudomonadati</taxon>
        <taxon>Planctomycetota</taxon>
        <taxon>Planctomycetia</taxon>
        <taxon>Pirellulales</taxon>
        <taxon>Lacipirellulaceae</taxon>
        <taxon>Botrimarina</taxon>
    </lineage>
</organism>
<dbReference type="EMBL" id="CP036349">
    <property type="protein sequence ID" value="QDV75111.1"/>
    <property type="molecule type" value="Genomic_DNA"/>
</dbReference>
<keyword evidence="2" id="KW-1185">Reference proteome</keyword>
<dbReference type="AlphaFoldDB" id="A0A518KBD8"/>
<name>A0A518KBD8_9BACT</name>